<sequence length="173" mass="18933">MRAVSPVNRSMPSYATRGAGAILSARPWTLPPALRRTCYGISFFPSGVLYSLAVRAGLCVACAPLMRMSNFGPRPLSRGAHVSPGWRGKLPPIPDFYASDLAVKCVVRCMDSGEWSFAAENCRGTPGFLHFFPRFYPLSYLQWSVHRICVWMPCERDGGAGDGTNECAGTVEH</sequence>
<accession>A0A165BU73</accession>
<dbReference type="Proteomes" id="UP000077266">
    <property type="component" value="Unassembled WGS sequence"/>
</dbReference>
<dbReference type="InParanoid" id="A0A165BU73"/>
<keyword evidence="2" id="KW-1185">Reference proteome</keyword>
<dbReference type="AlphaFoldDB" id="A0A165BU73"/>
<organism evidence="1 2">
    <name type="scientific">Exidia glandulosa HHB12029</name>
    <dbReference type="NCBI Taxonomy" id="1314781"/>
    <lineage>
        <taxon>Eukaryota</taxon>
        <taxon>Fungi</taxon>
        <taxon>Dikarya</taxon>
        <taxon>Basidiomycota</taxon>
        <taxon>Agaricomycotina</taxon>
        <taxon>Agaricomycetes</taxon>
        <taxon>Auriculariales</taxon>
        <taxon>Exidiaceae</taxon>
        <taxon>Exidia</taxon>
    </lineage>
</organism>
<protein>
    <submittedName>
        <fullName evidence="1">Uncharacterized protein</fullName>
    </submittedName>
</protein>
<name>A0A165BU73_EXIGL</name>
<evidence type="ECO:0000313" key="2">
    <source>
        <dbReference type="Proteomes" id="UP000077266"/>
    </source>
</evidence>
<reference evidence="1 2" key="1">
    <citation type="journal article" date="2016" name="Mol. Biol. Evol.">
        <title>Comparative Genomics of Early-Diverging Mushroom-Forming Fungi Provides Insights into the Origins of Lignocellulose Decay Capabilities.</title>
        <authorList>
            <person name="Nagy L.G."/>
            <person name="Riley R."/>
            <person name="Tritt A."/>
            <person name="Adam C."/>
            <person name="Daum C."/>
            <person name="Floudas D."/>
            <person name="Sun H."/>
            <person name="Yadav J.S."/>
            <person name="Pangilinan J."/>
            <person name="Larsson K.H."/>
            <person name="Matsuura K."/>
            <person name="Barry K."/>
            <person name="Labutti K."/>
            <person name="Kuo R."/>
            <person name="Ohm R.A."/>
            <person name="Bhattacharya S.S."/>
            <person name="Shirouzu T."/>
            <person name="Yoshinaga Y."/>
            <person name="Martin F.M."/>
            <person name="Grigoriev I.V."/>
            <person name="Hibbett D.S."/>
        </authorList>
    </citation>
    <scope>NUCLEOTIDE SEQUENCE [LARGE SCALE GENOMIC DNA]</scope>
    <source>
        <strain evidence="1 2">HHB12029</strain>
    </source>
</reference>
<evidence type="ECO:0000313" key="1">
    <source>
        <dbReference type="EMBL" id="KZV81245.1"/>
    </source>
</evidence>
<dbReference type="EMBL" id="KV426406">
    <property type="protein sequence ID" value="KZV81245.1"/>
    <property type="molecule type" value="Genomic_DNA"/>
</dbReference>
<proteinExistence type="predicted"/>
<gene>
    <name evidence="1" type="ORF">EXIGLDRAFT_388715</name>
</gene>